<dbReference type="PANTHER" id="PTHR21363">
    <property type="entry name" value="PREPHENATE DEHYDROGENASE"/>
    <property type="match status" value="1"/>
</dbReference>
<evidence type="ECO:0000256" key="6">
    <source>
        <dbReference type="ARBA" id="ARBA00023002"/>
    </source>
</evidence>
<keyword evidence="13" id="KW-1185">Reference proteome</keyword>
<dbReference type="SUPFAM" id="SSF51735">
    <property type="entry name" value="NAD(P)-binding Rossmann-fold domains"/>
    <property type="match status" value="1"/>
</dbReference>
<proteinExistence type="inferred from homology"/>
<dbReference type="Gene3D" id="3.40.50.720">
    <property type="entry name" value="NAD(P)-binding Rossmann-like Domain"/>
    <property type="match status" value="1"/>
</dbReference>
<dbReference type="InterPro" id="IPR008927">
    <property type="entry name" value="6-PGluconate_DH-like_C_sf"/>
</dbReference>
<dbReference type="EC" id="1.3.1.12" evidence="3"/>
<comment type="similarity">
    <text evidence="2">Belongs to the prephenate/arogenate dehydrogenase family.</text>
</comment>
<dbReference type="GO" id="GO:0004665">
    <property type="term" value="F:prephenate dehydrogenase (NADP+) activity"/>
    <property type="evidence" value="ECO:0007669"/>
    <property type="project" value="InterPro"/>
</dbReference>
<sequence length="391" mass="40609">MTTPRFSRTEIVNTASLAAATETISKHHTIHEPVLIVGTGLLGTSIGLGLRSVGLQVLLTDPSPSAQAVAEDIGAGQGLTDEDQPGTVVVAAPPDVTGAEVIKALRRWPAAVVLDIASVKVAIAQEIAAAVAAGELTAQDAQRYIGTHPMAGRERSGPVAARGELFTAAPWVLCTTSETPQYVIDVASDVARLLGATIYHMTPEEHDGAVAQISHLPQIAASLLASRLQGTSGQALQLAGNGLRDTTRIAASDPSLWVQILTANAEQILPELHGMKADLDRLINTLSAPSASGARLDVAQLMDEGNRGQARIPGKHGGPAQGFAQVTVLVDDKPGAIVSALQAVADAGVNVEDLRMEHSSGYQVGMLEIAVVPGHKKHLVNALTKLGWKVL</sequence>
<evidence type="ECO:0000256" key="2">
    <source>
        <dbReference type="ARBA" id="ARBA00007964"/>
    </source>
</evidence>
<dbReference type="InterPro" id="IPR046826">
    <property type="entry name" value="PDH_N"/>
</dbReference>
<evidence type="ECO:0000256" key="4">
    <source>
        <dbReference type="ARBA" id="ARBA00016891"/>
    </source>
</evidence>
<evidence type="ECO:0000313" key="13">
    <source>
        <dbReference type="Proteomes" id="UP000078292"/>
    </source>
</evidence>
<dbReference type="RefSeq" id="WP_043057859.1">
    <property type="nucleotide sequence ID" value="NZ_LXEY01000018.1"/>
</dbReference>
<evidence type="ECO:0000313" key="12">
    <source>
        <dbReference type="EMBL" id="OAV60814.1"/>
    </source>
</evidence>
<dbReference type="SUPFAM" id="SSF48179">
    <property type="entry name" value="6-phosphogluconate dehydrogenase C-terminal domain-like"/>
    <property type="match status" value="1"/>
</dbReference>
<keyword evidence="8" id="KW-0028">Amino-acid biosynthesis</keyword>
<dbReference type="NCBIfam" id="NF005112">
    <property type="entry name" value="PRK06545.2-4"/>
    <property type="match status" value="1"/>
</dbReference>
<dbReference type="GO" id="GO:0006571">
    <property type="term" value="P:tyrosine biosynthetic process"/>
    <property type="evidence" value="ECO:0007669"/>
    <property type="project" value="UniProtKB-UniPathway"/>
</dbReference>
<dbReference type="UniPathway" id="UPA00122">
    <property type="reaction ID" value="UER00961"/>
</dbReference>
<keyword evidence="6" id="KW-0560">Oxidoreductase</keyword>
<dbReference type="STRING" id="1837282.A6F49_09980"/>
<dbReference type="NCBIfam" id="NF005111">
    <property type="entry name" value="PRK06545.2-3"/>
    <property type="match status" value="1"/>
</dbReference>
<dbReference type="SUPFAM" id="SSF55021">
    <property type="entry name" value="ACT-like"/>
    <property type="match status" value="1"/>
</dbReference>
<dbReference type="Gene3D" id="1.10.3660.10">
    <property type="entry name" value="6-phosphogluconate dehydrogenase C-terminal like domain"/>
    <property type="match status" value="1"/>
</dbReference>
<dbReference type="InterPro" id="IPR002912">
    <property type="entry name" value="ACT_dom"/>
</dbReference>
<dbReference type="EMBL" id="LXEY01000018">
    <property type="protein sequence ID" value="OAV60814.1"/>
    <property type="molecule type" value="Genomic_DNA"/>
</dbReference>
<dbReference type="InterPro" id="IPR036291">
    <property type="entry name" value="NAD(P)-bd_dom_sf"/>
</dbReference>
<dbReference type="AlphaFoldDB" id="A0A1B7LZ69"/>
<evidence type="ECO:0000256" key="7">
    <source>
        <dbReference type="ARBA" id="ARBA00023027"/>
    </source>
</evidence>
<feature type="domain" description="Prephenate/arogenate dehydrogenase" evidence="10">
    <location>
        <begin position="32"/>
        <end position="320"/>
    </location>
</feature>
<dbReference type="InterPro" id="IPR050812">
    <property type="entry name" value="Preph/Arog_dehydrog"/>
</dbReference>
<keyword evidence="7" id="KW-0520">NAD</keyword>
<dbReference type="InterPro" id="IPR003099">
    <property type="entry name" value="Prephen_DH"/>
</dbReference>
<dbReference type="PROSITE" id="PS51671">
    <property type="entry name" value="ACT"/>
    <property type="match status" value="1"/>
</dbReference>
<comment type="caution">
    <text evidence="12">The sequence shown here is derived from an EMBL/GenBank/DDBJ whole genome shotgun (WGS) entry which is preliminary data.</text>
</comment>
<dbReference type="GO" id="GO:0070403">
    <property type="term" value="F:NAD+ binding"/>
    <property type="evidence" value="ECO:0007669"/>
    <property type="project" value="InterPro"/>
</dbReference>
<protein>
    <recommendedName>
        <fullName evidence="4">Prephenate dehydrogenase</fullName>
        <ecNumber evidence="3">1.3.1.12</ecNumber>
    </recommendedName>
</protein>
<evidence type="ECO:0000259" key="11">
    <source>
        <dbReference type="PROSITE" id="PS51671"/>
    </source>
</evidence>
<dbReference type="OrthoDB" id="9802008at2"/>
<evidence type="ECO:0000259" key="10">
    <source>
        <dbReference type="PROSITE" id="PS51176"/>
    </source>
</evidence>
<feature type="domain" description="ACT" evidence="11">
    <location>
        <begin position="325"/>
        <end position="391"/>
    </location>
</feature>
<evidence type="ECO:0000256" key="1">
    <source>
        <dbReference type="ARBA" id="ARBA00005067"/>
    </source>
</evidence>
<evidence type="ECO:0000256" key="9">
    <source>
        <dbReference type="ARBA" id="ARBA00049260"/>
    </source>
</evidence>
<dbReference type="Pfam" id="PF02153">
    <property type="entry name" value="PDH_N"/>
    <property type="match status" value="1"/>
</dbReference>
<name>A0A1B7LZ69_9MICC</name>
<comment type="catalytic activity">
    <reaction evidence="9">
        <text>prephenate + NAD(+) = 3-(4-hydroxyphenyl)pyruvate + CO2 + NADH</text>
        <dbReference type="Rhea" id="RHEA:13869"/>
        <dbReference type="ChEBI" id="CHEBI:16526"/>
        <dbReference type="ChEBI" id="CHEBI:29934"/>
        <dbReference type="ChEBI" id="CHEBI:36242"/>
        <dbReference type="ChEBI" id="CHEBI:57540"/>
        <dbReference type="ChEBI" id="CHEBI:57945"/>
        <dbReference type="EC" id="1.3.1.12"/>
    </reaction>
</comment>
<dbReference type="Pfam" id="PF20463">
    <property type="entry name" value="PDH_C"/>
    <property type="match status" value="1"/>
</dbReference>
<dbReference type="GO" id="GO:0008977">
    <property type="term" value="F:prephenate dehydrogenase (NAD+) activity"/>
    <property type="evidence" value="ECO:0007669"/>
    <property type="project" value="UniProtKB-EC"/>
</dbReference>
<evidence type="ECO:0000256" key="3">
    <source>
        <dbReference type="ARBA" id="ARBA00012068"/>
    </source>
</evidence>
<comment type="pathway">
    <text evidence="1">Amino-acid biosynthesis; L-tyrosine biosynthesis; (4-hydroxyphenyl)pyruvate from prephenate (NAD(+) route): step 1/1.</text>
</comment>
<dbReference type="InterPro" id="IPR045865">
    <property type="entry name" value="ACT-like_dom_sf"/>
</dbReference>
<accession>A0A1B7LZ69</accession>
<organism evidence="12 13">
    <name type="scientific">Enteractinococcus helveticum</name>
    <dbReference type="NCBI Taxonomy" id="1837282"/>
    <lineage>
        <taxon>Bacteria</taxon>
        <taxon>Bacillati</taxon>
        <taxon>Actinomycetota</taxon>
        <taxon>Actinomycetes</taxon>
        <taxon>Micrococcales</taxon>
        <taxon>Micrococcaceae</taxon>
    </lineage>
</organism>
<dbReference type="InterPro" id="IPR046825">
    <property type="entry name" value="PDH_C"/>
</dbReference>
<keyword evidence="8" id="KW-0057">Aromatic amino acid biosynthesis</keyword>
<dbReference type="Proteomes" id="UP000078292">
    <property type="component" value="Unassembled WGS sequence"/>
</dbReference>
<evidence type="ECO:0000256" key="8">
    <source>
        <dbReference type="ARBA" id="ARBA00023141"/>
    </source>
</evidence>
<gene>
    <name evidence="12" type="ORF">A6F49_09980</name>
</gene>
<keyword evidence="5" id="KW-0827">Tyrosine biosynthesis</keyword>
<evidence type="ECO:0000256" key="5">
    <source>
        <dbReference type="ARBA" id="ARBA00022498"/>
    </source>
</evidence>
<reference evidence="12 13" key="1">
    <citation type="submission" date="2016-04" db="EMBL/GenBank/DDBJ databases">
        <title>First whole genome shotgun sequence of the bacterium Enteractinococcus sp. strain UASWS1574.</title>
        <authorList>
            <person name="Crovadore J."/>
            <person name="Chablais R."/>
            <person name="Lefort F."/>
        </authorList>
    </citation>
    <scope>NUCLEOTIDE SEQUENCE [LARGE SCALE GENOMIC DNA]</scope>
    <source>
        <strain evidence="12 13">UASWS1574</strain>
    </source>
</reference>
<dbReference type="PROSITE" id="PS51176">
    <property type="entry name" value="PDH_ADH"/>
    <property type="match status" value="1"/>
</dbReference>
<dbReference type="PANTHER" id="PTHR21363:SF0">
    <property type="entry name" value="PREPHENATE DEHYDROGENASE [NADP(+)]"/>
    <property type="match status" value="1"/>
</dbReference>
<dbReference type="Gene3D" id="3.30.70.260">
    <property type="match status" value="1"/>
</dbReference>